<proteinExistence type="predicted"/>
<dbReference type="PANTHER" id="PTHR34700">
    <property type="entry name" value="POTASSIUM BINDING PROTEIN KBP"/>
    <property type="match status" value="1"/>
</dbReference>
<dbReference type="SUPFAM" id="SSF54106">
    <property type="entry name" value="LysM domain"/>
    <property type="match status" value="1"/>
</dbReference>
<evidence type="ECO:0000259" key="3">
    <source>
        <dbReference type="PROSITE" id="PS51782"/>
    </source>
</evidence>
<keyword evidence="5" id="KW-1185">Reference proteome</keyword>
<evidence type="ECO:0000259" key="2">
    <source>
        <dbReference type="PROSITE" id="PS50914"/>
    </source>
</evidence>
<protein>
    <submittedName>
        <fullName evidence="4">Peptidoglycan-binding protein LysM</fullName>
    </submittedName>
</protein>
<sequence>MGIFDFIRNAGKKREAPSDTPAAAPEAPAGESAEEKLAEMRTGNAILRTILSMNLDVTNPMVDFDDGTATIRGAAADQATREKIVLIAGNTQGVSRVDDRMTVEEEAPEARFYTVESGDTLSKIAKEQYGDAMKYPVIFEANKPMLEDPDKIYPGQVLRIPEL</sequence>
<dbReference type="EMBL" id="JBBHLI010000001">
    <property type="protein sequence ID" value="MEK9499887.1"/>
    <property type="molecule type" value="Genomic_DNA"/>
</dbReference>
<gene>
    <name evidence="4" type="primary">lysM</name>
    <name evidence="4" type="ORF">WI372_02685</name>
</gene>
<feature type="compositionally biased region" description="Low complexity" evidence="1">
    <location>
        <begin position="18"/>
        <end position="31"/>
    </location>
</feature>
<reference evidence="4 5" key="1">
    <citation type="submission" date="2024-02" db="EMBL/GenBank/DDBJ databases">
        <title>A novel Gemmatimonadota bacterium.</title>
        <authorList>
            <person name="Du Z.-J."/>
            <person name="Ye Y.-Q."/>
        </authorList>
    </citation>
    <scope>NUCLEOTIDE SEQUENCE [LARGE SCALE GENOMIC DNA]</scope>
    <source>
        <strain evidence="4 5">DH-20</strain>
    </source>
</reference>
<dbReference type="SMART" id="SM00257">
    <property type="entry name" value="LysM"/>
    <property type="match status" value="1"/>
</dbReference>
<dbReference type="PROSITE" id="PS50914">
    <property type="entry name" value="BON"/>
    <property type="match status" value="1"/>
</dbReference>
<evidence type="ECO:0000256" key="1">
    <source>
        <dbReference type="SAM" id="MobiDB-lite"/>
    </source>
</evidence>
<comment type="caution">
    <text evidence="4">The sequence shown here is derived from an EMBL/GenBank/DDBJ whole genome shotgun (WGS) entry which is preliminary data.</text>
</comment>
<dbReference type="Pfam" id="PF01476">
    <property type="entry name" value="LysM"/>
    <property type="match status" value="1"/>
</dbReference>
<name>A0ABU9E5A4_9BACT</name>
<dbReference type="CDD" id="cd00118">
    <property type="entry name" value="LysM"/>
    <property type="match status" value="1"/>
</dbReference>
<evidence type="ECO:0000313" key="4">
    <source>
        <dbReference type="EMBL" id="MEK9499887.1"/>
    </source>
</evidence>
<evidence type="ECO:0000313" key="5">
    <source>
        <dbReference type="Proteomes" id="UP001484239"/>
    </source>
</evidence>
<feature type="region of interest" description="Disordered" evidence="1">
    <location>
        <begin position="8"/>
        <end position="35"/>
    </location>
</feature>
<dbReference type="RefSeq" id="WP_405277983.1">
    <property type="nucleotide sequence ID" value="NZ_CP144380.1"/>
</dbReference>
<dbReference type="Gene3D" id="3.10.350.10">
    <property type="entry name" value="LysM domain"/>
    <property type="match status" value="1"/>
</dbReference>
<dbReference type="InterPro" id="IPR018392">
    <property type="entry name" value="LysM"/>
</dbReference>
<dbReference type="InterPro" id="IPR036779">
    <property type="entry name" value="LysM_dom_sf"/>
</dbReference>
<feature type="domain" description="BON" evidence="2">
    <location>
        <begin position="29"/>
        <end position="105"/>
    </location>
</feature>
<dbReference type="Pfam" id="PF04972">
    <property type="entry name" value="BON"/>
    <property type="match status" value="1"/>
</dbReference>
<organism evidence="4 5">
    <name type="scientific">Gaopeijia maritima</name>
    <dbReference type="NCBI Taxonomy" id="3119007"/>
    <lineage>
        <taxon>Bacteria</taxon>
        <taxon>Pseudomonadati</taxon>
        <taxon>Gemmatimonadota</taxon>
        <taxon>Longimicrobiia</taxon>
        <taxon>Gaopeijiales</taxon>
        <taxon>Gaopeijiaceae</taxon>
        <taxon>Gaopeijia</taxon>
    </lineage>
</organism>
<dbReference type="Proteomes" id="UP001484239">
    <property type="component" value="Unassembled WGS sequence"/>
</dbReference>
<dbReference type="InterPro" id="IPR007055">
    <property type="entry name" value="BON_dom"/>
</dbReference>
<dbReference type="PANTHER" id="PTHR34700:SF8">
    <property type="entry name" value="POTASSIUM BINDING PROTEIN KBP"/>
    <property type="match status" value="1"/>
</dbReference>
<dbReference type="InterPro" id="IPR052196">
    <property type="entry name" value="Bact_Kbp"/>
</dbReference>
<dbReference type="PROSITE" id="PS51782">
    <property type="entry name" value="LYSM"/>
    <property type="match status" value="1"/>
</dbReference>
<accession>A0ABU9E5A4</accession>
<feature type="domain" description="LysM" evidence="3">
    <location>
        <begin position="111"/>
        <end position="160"/>
    </location>
</feature>
<dbReference type="NCBIfam" id="NF008399">
    <property type="entry name" value="PRK11198.1"/>
    <property type="match status" value="1"/>
</dbReference>